<comment type="subcellular location">
    <subcellularLocation>
        <location evidence="1">Cell membrane</location>
    </subcellularLocation>
</comment>
<dbReference type="InterPro" id="IPR001611">
    <property type="entry name" value="Leu-rich_rpt"/>
</dbReference>
<keyword evidence="3" id="KW-0433">Leucine-rich repeat</keyword>
<feature type="domain" description="Disease resistance R13L4/SHOC-2-like LRR" evidence="8">
    <location>
        <begin position="153"/>
        <end position="311"/>
    </location>
</feature>
<evidence type="ECO:0000256" key="6">
    <source>
        <dbReference type="SAM" id="Phobius"/>
    </source>
</evidence>
<feature type="transmembrane region" description="Helical" evidence="6">
    <location>
        <begin position="420"/>
        <end position="440"/>
    </location>
</feature>
<evidence type="ECO:0000259" key="8">
    <source>
        <dbReference type="Pfam" id="PF23598"/>
    </source>
</evidence>
<feature type="compositionally biased region" description="Low complexity" evidence="5">
    <location>
        <begin position="66"/>
        <end position="78"/>
    </location>
</feature>
<feature type="signal peptide" evidence="7">
    <location>
        <begin position="1"/>
        <end position="22"/>
    </location>
</feature>
<keyword evidence="10" id="KW-1185">Reference proteome</keyword>
<evidence type="ECO:0000256" key="5">
    <source>
        <dbReference type="SAM" id="MobiDB-lite"/>
    </source>
</evidence>
<proteinExistence type="predicted"/>
<feature type="chain" id="PRO_5011988135" evidence="7">
    <location>
        <begin position="23"/>
        <end position="443"/>
    </location>
</feature>
<evidence type="ECO:0000313" key="9">
    <source>
        <dbReference type="EMBL" id="ORX93965.1"/>
    </source>
</evidence>
<keyword evidence="6" id="KW-1133">Transmembrane helix</keyword>
<evidence type="ECO:0000313" key="10">
    <source>
        <dbReference type="Proteomes" id="UP000193498"/>
    </source>
</evidence>
<organism evidence="9 10">
    <name type="scientific">Basidiobolus meristosporus CBS 931.73</name>
    <dbReference type="NCBI Taxonomy" id="1314790"/>
    <lineage>
        <taxon>Eukaryota</taxon>
        <taxon>Fungi</taxon>
        <taxon>Fungi incertae sedis</taxon>
        <taxon>Zoopagomycota</taxon>
        <taxon>Entomophthoromycotina</taxon>
        <taxon>Basidiobolomycetes</taxon>
        <taxon>Basidiobolales</taxon>
        <taxon>Basidiobolaceae</taxon>
        <taxon>Basidiobolus</taxon>
    </lineage>
</organism>
<evidence type="ECO:0000256" key="3">
    <source>
        <dbReference type="ARBA" id="ARBA00022614"/>
    </source>
</evidence>
<protein>
    <submittedName>
        <fullName evidence="9">L domain-like protein</fullName>
    </submittedName>
</protein>
<accession>A0A1Y1Y7V3</accession>
<dbReference type="Proteomes" id="UP000193498">
    <property type="component" value="Unassembled WGS sequence"/>
</dbReference>
<evidence type="ECO:0000256" key="4">
    <source>
        <dbReference type="ARBA" id="ARBA00022737"/>
    </source>
</evidence>
<dbReference type="PRINTS" id="PR00019">
    <property type="entry name" value="LEURICHRPT"/>
</dbReference>
<dbReference type="InParanoid" id="A0A1Y1Y7V3"/>
<gene>
    <name evidence="9" type="ORF">K493DRAFT_302353</name>
</gene>
<dbReference type="FunFam" id="3.80.10.10:FF:000383">
    <property type="entry name" value="Leucine-rich repeat receptor protein kinase EMS1"/>
    <property type="match status" value="1"/>
</dbReference>
<dbReference type="OrthoDB" id="676979at2759"/>
<feature type="compositionally biased region" description="Polar residues" evidence="5">
    <location>
        <begin position="23"/>
        <end position="39"/>
    </location>
</feature>
<dbReference type="Pfam" id="PF23598">
    <property type="entry name" value="LRR_14"/>
    <property type="match status" value="1"/>
</dbReference>
<dbReference type="AlphaFoldDB" id="A0A1Y1Y7V3"/>
<reference evidence="9 10" key="1">
    <citation type="submission" date="2016-07" db="EMBL/GenBank/DDBJ databases">
        <title>Pervasive Adenine N6-methylation of Active Genes in Fungi.</title>
        <authorList>
            <consortium name="DOE Joint Genome Institute"/>
            <person name="Mondo S.J."/>
            <person name="Dannebaum R.O."/>
            <person name="Kuo R.C."/>
            <person name="Labutti K."/>
            <person name="Haridas S."/>
            <person name="Kuo A."/>
            <person name="Salamov A."/>
            <person name="Ahrendt S.R."/>
            <person name="Lipzen A."/>
            <person name="Sullivan W."/>
            <person name="Andreopoulos W.B."/>
            <person name="Clum A."/>
            <person name="Lindquist E."/>
            <person name="Daum C."/>
            <person name="Ramamoorthy G.K."/>
            <person name="Gryganskyi A."/>
            <person name="Culley D."/>
            <person name="Magnuson J.K."/>
            <person name="James T.Y."/>
            <person name="O'Malley M.A."/>
            <person name="Stajich J.E."/>
            <person name="Spatafora J.W."/>
            <person name="Visel A."/>
            <person name="Grigoriev I.V."/>
        </authorList>
    </citation>
    <scope>NUCLEOTIDE SEQUENCE [LARGE SCALE GENOMIC DNA]</scope>
    <source>
        <strain evidence="9 10">CBS 931.73</strain>
    </source>
</reference>
<feature type="region of interest" description="Disordered" evidence="5">
    <location>
        <begin position="22"/>
        <end position="94"/>
    </location>
</feature>
<dbReference type="EMBL" id="MCFE01000217">
    <property type="protein sequence ID" value="ORX93965.1"/>
    <property type="molecule type" value="Genomic_DNA"/>
</dbReference>
<dbReference type="InterPro" id="IPR055414">
    <property type="entry name" value="LRR_R13L4/SHOC2-like"/>
</dbReference>
<dbReference type="SUPFAM" id="SSF52058">
    <property type="entry name" value="L domain-like"/>
    <property type="match status" value="1"/>
</dbReference>
<dbReference type="PANTHER" id="PTHR48009">
    <property type="entry name" value="LEUCINE-RICH REPEAT (LRR) FAMILY PROTEIN"/>
    <property type="match status" value="1"/>
</dbReference>
<evidence type="ECO:0000256" key="7">
    <source>
        <dbReference type="SAM" id="SignalP"/>
    </source>
</evidence>
<keyword evidence="6" id="KW-0472">Membrane</keyword>
<dbReference type="Gene3D" id="3.80.10.10">
    <property type="entry name" value="Ribonuclease Inhibitor"/>
    <property type="match status" value="2"/>
</dbReference>
<dbReference type="Pfam" id="PF00560">
    <property type="entry name" value="LRR_1"/>
    <property type="match status" value="1"/>
</dbReference>
<keyword evidence="2" id="KW-1003">Cell membrane</keyword>
<name>A0A1Y1Y7V3_9FUNG</name>
<keyword evidence="7" id="KW-0732">Signal</keyword>
<keyword evidence="6" id="KW-0812">Transmembrane</keyword>
<dbReference type="InterPro" id="IPR053213">
    <property type="entry name" value="RLP29"/>
</dbReference>
<dbReference type="InterPro" id="IPR003591">
    <property type="entry name" value="Leu-rich_rpt_typical-subtyp"/>
</dbReference>
<sequence>MKLSRLSLVLSLGLLLAMPAFSQDPTEASDPNTTPSDGSASEDPTVPSIDVTVNESPSETGALPQPTGTDGTTSTPGITPNPPPNDTQQAGSGADCSTLKTIYSNMNGPNWLNKTGWESQDASSCCSWFGVSCNNGGRVKGILLPANGVSGPIPPEIGQLSGLLSLDLSKNQLVGQIPESLWSLVSLISLNLDGTGLSGAIGESIGGMARLQNLHLRNNTLTSIPESLSRLTTLRGLALDHNQLQGSISEEIGNLVKLQAIYFKHNMLNGTLPESLSRCTNLRAISLSHNRIQGNIPPSYMTLTNLTALDLSHNGLIGPIPGDIGNLKKMEKLSLSQNQLVGPIPGSLGALERLQRLTIHLNALNGVFPDMPSPKNMTFCKVQPNPFNGCPPDSHVRDRTTLAFQCHLDCSPKSIHTVTAAGAAMLPTPAFIVLLAILLLSHI</sequence>
<evidence type="ECO:0000256" key="2">
    <source>
        <dbReference type="ARBA" id="ARBA00022475"/>
    </source>
</evidence>
<dbReference type="GO" id="GO:0005886">
    <property type="term" value="C:plasma membrane"/>
    <property type="evidence" value="ECO:0007669"/>
    <property type="project" value="UniProtKB-SubCell"/>
</dbReference>
<keyword evidence="4" id="KW-0677">Repeat</keyword>
<dbReference type="PANTHER" id="PTHR48009:SF16">
    <property type="entry name" value="LEUCINE-RICH REPEAT-CONTAINING N-TERMINAL PLANT-TYPE DOMAIN-CONTAINING PROTEIN"/>
    <property type="match status" value="1"/>
</dbReference>
<dbReference type="InterPro" id="IPR032675">
    <property type="entry name" value="LRR_dom_sf"/>
</dbReference>
<dbReference type="PROSITE" id="PS51450">
    <property type="entry name" value="LRR"/>
    <property type="match status" value="1"/>
</dbReference>
<dbReference type="FunFam" id="3.80.10.10:FF:000041">
    <property type="entry name" value="LRR receptor-like serine/threonine-protein kinase ERECTA"/>
    <property type="match status" value="1"/>
</dbReference>
<comment type="caution">
    <text evidence="9">The sequence shown here is derived from an EMBL/GenBank/DDBJ whole genome shotgun (WGS) entry which is preliminary data.</text>
</comment>
<evidence type="ECO:0000256" key="1">
    <source>
        <dbReference type="ARBA" id="ARBA00004236"/>
    </source>
</evidence>
<dbReference type="SMART" id="SM00369">
    <property type="entry name" value="LRR_TYP"/>
    <property type="match status" value="4"/>
</dbReference>
<dbReference type="STRING" id="1314790.A0A1Y1Y7V3"/>